<name>A0A812PJK7_9DINO</name>
<comment type="caution">
    <text evidence="3">The sequence shown here is derived from an EMBL/GenBank/DDBJ whole genome shotgun (WGS) entry which is preliminary data.</text>
</comment>
<dbReference type="Proteomes" id="UP000604046">
    <property type="component" value="Unassembled WGS sequence"/>
</dbReference>
<feature type="compositionally biased region" description="Basic and acidic residues" evidence="1">
    <location>
        <begin position="69"/>
        <end position="78"/>
    </location>
</feature>
<keyword evidence="4" id="KW-1185">Reference proteome</keyword>
<feature type="signal peptide" evidence="2">
    <location>
        <begin position="1"/>
        <end position="27"/>
    </location>
</feature>
<keyword evidence="2" id="KW-0732">Signal</keyword>
<feature type="region of interest" description="Disordered" evidence="1">
    <location>
        <begin position="69"/>
        <end position="97"/>
    </location>
</feature>
<dbReference type="EMBL" id="CAJNDS010002151">
    <property type="protein sequence ID" value="CAE7352636.1"/>
    <property type="molecule type" value="Genomic_DNA"/>
</dbReference>
<sequence>MVPGHVRRPAMLLRLAGVAFLMAIAEAQEEPQRLPRGAAADVLRAMAALERAQGDLVECRKSLQVCEGARGDEGDARRSPSQPIRSSKLYPGSPEAPDWPEGYGTLLRFPFGISDMKTLKEVARELWTPEGTAADIEEEVSQLGFHQHRGMRCVSEVVGVHPVGGVGVRWSGALWESAQQWCLENAECTGIMLYVGSNTMNCNSWCGRPQFCNGQIDAAASAGVEESSEWNLWVKDASTP</sequence>
<gene>
    <name evidence="3" type="primary">ylyB</name>
    <name evidence="3" type="ORF">SNAT2548_LOCUS18618</name>
</gene>
<reference evidence="3" key="1">
    <citation type="submission" date="2021-02" db="EMBL/GenBank/DDBJ databases">
        <authorList>
            <person name="Dougan E. K."/>
            <person name="Rhodes N."/>
            <person name="Thang M."/>
            <person name="Chan C."/>
        </authorList>
    </citation>
    <scope>NUCLEOTIDE SEQUENCE</scope>
</reference>
<dbReference type="AlphaFoldDB" id="A0A812PJK7"/>
<accession>A0A812PJK7</accession>
<feature type="chain" id="PRO_5032734969" evidence="2">
    <location>
        <begin position="28"/>
        <end position="240"/>
    </location>
</feature>
<evidence type="ECO:0000256" key="1">
    <source>
        <dbReference type="SAM" id="MobiDB-lite"/>
    </source>
</evidence>
<protein>
    <submittedName>
        <fullName evidence="3">YlyB protein</fullName>
    </submittedName>
</protein>
<proteinExistence type="predicted"/>
<evidence type="ECO:0000313" key="3">
    <source>
        <dbReference type="EMBL" id="CAE7352636.1"/>
    </source>
</evidence>
<organism evidence="3 4">
    <name type="scientific">Symbiodinium natans</name>
    <dbReference type="NCBI Taxonomy" id="878477"/>
    <lineage>
        <taxon>Eukaryota</taxon>
        <taxon>Sar</taxon>
        <taxon>Alveolata</taxon>
        <taxon>Dinophyceae</taxon>
        <taxon>Suessiales</taxon>
        <taxon>Symbiodiniaceae</taxon>
        <taxon>Symbiodinium</taxon>
    </lineage>
</organism>
<evidence type="ECO:0000256" key="2">
    <source>
        <dbReference type="SAM" id="SignalP"/>
    </source>
</evidence>
<dbReference type="OrthoDB" id="420854at2759"/>
<evidence type="ECO:0000313" key="4">
    <source>
        <dbReference type="Proteomes" id="UP000604046"/>
    </source>
</evidence>